<dbReference type="Gene3D" id="3.40.50.620">
    <property type="entry name" value="HUPs"/>
    <property type="match status" value="1"/>
</dbReference>
<keyword evidence="4 11" id="KW-0662">Pyridine nucleotide biosynthesis</keyword>
<evidence type="ECO:0000256" key="5">
    <source>
        <dbReference type="ARBA" id="ARBA00022679"/>
    </source>
</evidence>
<dbReference type="PANTHER" id="PTHR39321:SF3">
    <property type="entry name" value="PHOSPHOPANTETHEINE ADENYLYLTRANSFERASE"/>
    <property type="match status" value="1"/>
</dbReference>
<evidence type="ECO:0000259" key="12">
    <source>
        <dbReference type="Pfam" id="PF01467"/>
    </source>
</evidence>
<sequence length="216" mass="24159">MSRRIGLLGGTFNPVHFGHLRSAIEVRERLALDELRLVPSARPPHREAPGVSAEQRLAMVHLALGNTAELQVDDRELQRDKPSWTVDTLTSLRDELGVEAPLFFILGWDAFCGLPGWQRWQELLELAHLVILQRPDFDQEAPEALKDLLAARTIASLDALQGPAGQIITLEQTPLAISATQIRHLIGQGQSARFLLPDPVLDYIHTHGLYRPDRQD</sequence>
<dbReference type="STRING" id="1434072.SAMN05216210_2291"/>
<dbReference type="GO" id="GO:0004515">
    <property type="term" value="F:nicotinate-nucleotide adenylyltransferase activity"/>
    <property type="evidence" value="ECO:0007669"/>
    <property type="project" value="UniProtKB-UniRule"/>
</dbReference>
<gene>
    <name evidence="11" type="primary">nadD</name>
    <name evidence="13" type="ORF">SAMN05216210_2291</name>
</gene>
<comment type="pathway">
    <text evidence="2 11">Cofactor biosynthesis; NAD(+) biosynthesis; deamido-NAD(+) from nicotinate D-ribonucleotide: step 1/1.</text>
</comment>
<keyword evidence="8 11" id="KW-0067">ATP-binding</keyword>
<evidence type="ECO:0000256" key="8">
    <source>
        <dbReference type="ARBA" id="ARBA00022840"/>
    </source>
</evidence>
<keyword evidence="9 11" id="KW-0520">NAD</keyword>
<dbReference type="UniPathway" id="UPA00253">
    <property type="reaction ID" value="UER00332"/>
</dbReference>
<keyword evidence="14" id="KW-1185">Reference proteome</keyword>
<evidence type="ECO:0000256" key="10">
    <source>
        <dbReference type="ARBA" id="ARBA00048721"/>
    </source>
</evidence>
<dbReference type="HAMAP" id="MF_00244">
    <property type="entry name" value="NaMN_adenylyltr"/>
    <property type="match status" value="1"/>
</dbReference>
<protein>
    <recommendedName>
        <fullName evidence="11">Probable nicotinate-nucleotide adenylyltransferase</fullName>
        <ecNumber evidence="11">2.7.7.18</ecNumber>
    </recommendedName>
    <alternativeName>
        <fullName evidence="11">Deamido-NAD(+) diphosphorylase</fullName>
    </alternativeName>
    <alternativeName>
        <fullName evidence="11">Deamido-NAD(+) pyrophosphorylase</fullName>
    </alternativeName>
    <alternativeName>
        <fullName evidence="11">Nicotinate mononucleotide adenylyltransferase</fullName>
        <shortName evidence="11">NaMN adenylyltransferase</shortName>
    </alternativeName>
</protein>
<evidence type="ECO:0000256" key="3">
    <source>
        <dbReference type="ARBA" id="ARBA00009014"/>
    </source>
</evidence>
<dbReference type="Proteomes" id="UP000243924">
    <property type="component" value="Chromosome I"/>
</dbReference>
<dbReference type="NCBIfam" id="TIGR00125">
    <property type="entry name" value="cyt_tran_rel"/>
    <property type="match status" value="1"/>
</dbReference>
<dbReference type="InterPro" id="IPR004821">
    <property type="entry name" value="Cyt_trans-like"/>
</dbReference>
<evidence type="ECO:0000313" key="14">
    <source>
        <dbReference type="Proteomes" id="UP000243924"/>
    </source>
</evidence>
<keyword evidence="7 11" id="KW-0547">Nucleotide-binding</keyword>
<evidence type="ECO:0000256" key="9">
    <source>
        <dbReference type="ARBA" id="ARBA00023027"/>
    </source>
</evidence>
<evidence type="ECO:0000256" key="7">
    <source>
        <dbReference type="ARBA" id="ARBA00022741"/>
    </source>
</evidence>
<evidence type="ECO:0000313" key="13">
    <source>
        <dbReference type="EMBL" id="SDU18745.1"/>
    </source>
</evidence>
<dbReference type="OrthoDB" id="5295945at2"/>
<dbReference type="RefSeq" id="WP_092387011.1">
    <property type="nucleotide sequence ID" value="NZ_LT629787.1"/>
</dbReference>
<keyword evidence="5 11" id="KW-0808">Transferase</keyword>
<comment type="similarity">
    <text evidence="3 11">Belongs to the NadD family.</text>
</comment>
<dbReference type="PANTHER" id="PTHR39321">
    <property type="entry name" value="NICOTINATE-NUCLEOTIDE ADENYLYLTRANSFERASE-RELATED"/>
    <property type="match status" value="1"/>
</dbReference>
<dbReference type="InterPro" id="IPR014729">
    <property type="entry name" value="Rossmann-like_a/b/a_fold"/>
</dbReference>
<feature type="domain" description="Cytidyltransferase-like" evidence="12">
    <location>
        <begin position="7"/>
        <end position="184"/>
    </location>
</feature>
<keyword evidence="6 11" id="KW-0548">Nucleotidyltransferase</keyword>
<dbReference type="CDD" id="cd02165">
    <property type="entry name" value="NMNAT"/>
    <property type="match status" value="1"/>
</dbReference>
<dbReference type="EC" id="2.7.7.18" evidence="11"/>
<dbReference type="GO" id="GO:0009435">
    <property type="term" value="P:NAD+ biosynthetic process"/>
    <property type="evidence" value="ECO:0007669"/>
    <property type="project" value="UniProtKB-UniRule"/>
</dbReference>
<comment type="function">
    <text evidence="1 11">Catalyzes the reversible adenylation of nicotinate mononucleotide (NaMN) to nicotinic acid adenine dinucleotide (NaAD).</text>
</comment>
<evidence type="ECO:0000256" key="4">
    <source>
        <dbReference type="ARBA" id="ARBA00022642"/>
    </source>
</evidence>
<dbReference type="EMBL" id="LT629787">
    <property type="protein sequence ID" value="SDU18745.1"/>
    <property type="molecule type" value="Genomic_DNA"/>
</dbReference>
<evidence type="ECO:0000256" key="11">
    <source>
        <dbReference type="HAMAP-Rule" id="MF_00244"/>
    </source>
</evidence>
<dbReference type="Pfam" id="PF01467">
    <property type="entry name" value="CTP_transf_like"/>
    <property type="match status" value="1"/>
</dbReference>
<accession>A0A1H2GGL8</accession>
<dbReference type="InterPro" id="IPR005248">
    <property type="entry name" value="NadD/NMNAT"/>
</dbReference>
<dbReference type="NCBIfam" id="NF000840">
    <property type="entry name" value="PRK00071.1-3"/>
    <property type="match status" value="1"/>
</dbReference>
<proteinExistence type="inferred from homology"/>
<evidence type="ECO:0000256" key="2">
    <source>
        <dbReference type="ARBA" id="ARBA00005019"/>
    </source>
</evidence>
<dbReference type="NCBIfam" id="TIGR00482">
    <property type="entry name" value="nicotinate (nicotinamide) nucleotide adenylyltransferase"/>
    <property type="match status" value="1"/>
</dbReference>
<dbReference type="NCBIfam" id="NF000839">
    <property type="entry name" value="PRK00071.1-1"/>
    <property type="match status" value="1"/>
</dbReference>
<dbReference type="GO" id="GO:0005524">
    <property type="term" value="F:ATP binding"/>
    <property type="evidence" value="ECO:0007669"/>
    <property type="project" value="UniProtKB-KW"/>
</dbReference>
<dbReference type="AlphaFoldDB" id="A0A1H2GGL8"/>
<evidence type="ECO:0000256" key="6">
    <source>
        <dbReference type="ARBA" id="ARBA00022695"/>
    </source>
</evidence>
<comment type="catalytic activity">
    <reaction evidence="10 11">
        <text>nicotinate beta-D-ribonucleotide + ATP + H(+) = deamido-NAD(+) + diphosphate</text>
        <dbReference type="Rhea" id="RHEA:22860"/>
        <dbReference type="ChEBI" id="CHEBI:15378"/>
        <dbReference type="ChEBI" id="CHEBI:30616"/>
        <dbReference type="ChEBI" id="CHEBI:33019"/>
        <dbReference type="ChEBI" id="CHEBI:57502"/>
        <dbReference type="ChEBI" id="CHEBI:58437"/>
        <dbReference type="EC" id="2.7.7.18"/>
    </reaction>
</comment>
<evidence type="ECO:0000256" key="1">
    <source>
        <dbReference type="ARBA" id="ARBA00002324"/>
    </source>
</evidence>
<dbReference type="SUPFAM" id="SSF52374">
    <property type="entry name" value="Nucleotidylyl transferase"/>
    <property type="match status" value="1"/>
</dbReference>
<name>A0A1H2GGL8_9GAMM</name>
<organism evidence="13 14">
    <name type="scientific">Halopseudomonas salegens</name>
    <dbReference type="NCBI Taxonomy" id="1434072"/>
    <lineage>
        <taxon>Bacteria</taxon>
        <taxon>Pseudomonadati</taxon>
        <taxon>Pseudomonadota</taxon>
        <taxon>Gammaproteobacteria</taxon>
        <taxon>Pseudomonadales</taxon>
        <taxon>Pseudomonadaceae</taxon>
        <taxon>Halopseudomonas</taxon>
    </lineage>
</organism>
<reference evidence="14" key="1">
    <citation type="submission" date="2016-10" db="EMBL/GenBank/DDBJ databases">
        <authorList>
            <person name="Varghese N."/>
            <person name="Submissions S."/>
        </authorList>
    </citation>
    <scope>NUCLEOTIDE SEQUENCE [LARGE SCALE GENOMIC DNA]</scope>
    <source>
        <strain evidence="14">CECT 8338</strain>
    </source>
</reference>